<comment type="caution">
    <text evidence="1">The sequence shown here is derived from an EMBL/GenBank/DDBJ whole genome shotgun (WGS) entry which is preliminary data.</text>
</comment>
<evidence type="ECO:0000313" key="2">
    <source>
        <dbReference type="Proteomes" id="UP001054945"/>
    </source>
</evidence>
<accession>A0AAV4MSN8</accession>
<proteinExistence type="predicted"/>
<reference evidence="1 2" key="1">
    <citation type="submission" date="2021-06" db="EMBL/GenBank/DDBJ databases">
        <title>Caerostris extrusa draft genome.</title>
        <authorList>
            <person name="Kono N."/>
            <person name="Arakawa K."/>
        </authorList>
    </citation>
    <scope>NUCLEOTIDE SEQUENCE [LARGE SCALE GENOMIC DNA]</scope>
</reference>
<organism evidence="1 2">
    <name type="scientific">Caerostris extrusa</name>
    <name type="common">Bark spider</name>
    <name type="synonym">Caerostris bankana</name>
    <dbReference type="NCBI Taxonomy" id="172846"/>
    <lineage>
        <taxon>Eukaryota</taxon>
        <taxon>Metazoa</taxon>
        <taxon>Ecdysozoa</taxon>
        <taxon>Arthropoda</taxon>
        <taxon>Chelicerata</taxon>
        <taxon>Arachnida</taxon>
        <taxon>Araneae</taxon>
        <taxon>Araneomorphae</taxon>
        <taxon>Entelegynae</taxon>
        <taxon>Araneoidea</taxon>
        <taxon>Araneidae</taxon>
        <taxon>Caerostris</taxon>
    </lineage>
</organism>
<dbReference type="Proteomes" id="UP001054945">
    <property type="component" value="Unassembled WGS sequence"/>
</dbReference>
<dbReference type="AlphaFoldDB" id="A0AAV4MSN8"/>
<protein>
    <submittedName>
        <fullName evidence="1">Uncharacterized protein</fullName>
    </submittedName>
</protein>
<dbReference type="EMBL" id="BPLR01002552">
    <property type="protein sequence ID" value="GIX75021.1"/>
    <property type="molecule type" value="Genomic_DNA"/>
</dbReference>
<evidence type="ECO:0000313" key="1">
    <source>
        <dbReference type="EMBL" id="GIX75021.1"/>
    </source>
</evidence>
<sequence length="320" mass="36960">MFCRMPFPQCLCRRLRKNSFRLRSFGINICCSSDYWDRLRTHSVRSYDKDRGISFAFRCHLSESLQERDGTRGKDSFADDDDEYVSAECLFALFQNVFVGDYARIIFAFALSELISFVLLITGADCEHILSGVMTRRGGISFVFWCHFIRIFTRKGVPKEQKETSSISLLNENTLFSQPNIFSLVVRKASPCFLQKCTLDAKAEERRIVCSSEREPLFRSTNGVTDLRWYSRKDSFADDDEYVLLNAFSPFSRMSLSAITQEFFSPSLSRNYLLFFLITGTRLRTNSVRSYDKEGGGGMSFVFWCHFARIFTRTGLTLES</sequence>
<name>A0AAV4MSN8_CAEEX</name>
<keyword evidence="2" id="KW-1185">Reference proteome</keyword>
<gene>
    <name evidence="1" type="ORF">CEXT_328041</name>
</gene>